<dbReference type="Proteomes" id="UP000437931">
    <property type="component" value="Unassembled WGS sequence"/>
</dbReference>
<feature type="transmembrane region" description="Helical" evidence="15">
    <location>
        <begin position="42"/>
        <end position="60"/>
    </location>
</feature>
<keyword evidence="13 14" id="KW-0676">Redox-active center</keyword>
<keyword evidence="5" id="KW-0997">Cell inner membrane</keyword>
<protein>
    <recommendedName>
        <fullName evidence="14">Disulfide bond formation protein B</fullName>
    </recommendedName>
    <alternativeName>
        <fullName evidence="14">Disulfide oxidoreductase</fullName>
    </alternativeName>
</protein>
<reference evidence="18 19" key="1">
    <citation type="submission" date="2019-11" db="EMBL/GenBank/DDBJ databases">
        <title>First report of rice panicle blight caused by Xanthomonas sp. in Iran.</title>
        <authorList>
            <person name="Mirghasempour S.A."/>
            <person name="Huang S."/>
            <person name="Brady C.L."/>
            <person name="Studholme D.J."/>
        </authorList>
    </citation>
    <scope>NUCLEOTIDE SEQUENCE [LARGE SCALE GENOMIC DNA]</scope>
    <source>
        <strain evidence="16 19">ASD011</strain>
        <strain evidence="18">SAM114</strain>
    </source>
</reference>
<dbReference type="Pfam" id="PF02600">
    <property type="entry name" value="DsbB"/>
    <property type="match status" value="1"/>
</dbReference>
<keyword evidence="8 14" id="KW-1133">Transmembrane helix</keyword>
<comment type="subcellular location">
    <subcellularLocation>
        <location evidence="1">Cell inner membrane</location>
        <topology evidence="1">Multi-pass membrane protein</topology>
    </subcellularLocation>
    <subcellularLocation>
        <location evidence="14">Cell membrane</location>
        <topology evidence="14">Multi-pass membrane protein</topology>
    </subcellularLocation>
</comment>
<evidence type="ECO:0000256" key="4">
    <source>
        <dbReference type="ARBA" id="ARBA00022475"/>
    </source>
</evidence>
<evidence type="ECO:0000256" key="1">
    <source>
        <dbReference type="ARBA" id="ARBA00004429"/>
    </source>
</evidence>
<feature type="transmembrane region" description="Helical" evidence="15">
    <location>
        <begin position="12"/>
        <end position="30"/>
    </location>
</feature>
<organism evidence="16 19">
    <name type="scientific">Xanthomonas sontii</name>
    <dbReference type="NCBI Taxonomy" id="2650745"/>
    <lineage>
        <taxon>Bacteria</taxon>
        <taxon>Pseudomonadati</taxon>
        <taxon>Pseudomonadota</taxon>
        <taxon>Gammaproteobacteria</taxon>
        <taxon>Lysobacterales</taxon>
        <taxon>Lysobacteraceae</taxon>
        <taxon>Xanthomonas</taxon>
    </lineage>
</organism>
<feature type="topological domain" description="Periplasmic" evidence="14">
    <location>
        <begin position="29"/>
        <end position="46"/>
    </location>
</feature>
<proteinExistence type="inferred from homology"/>
<evidence type="ECO:0000313" key="17">
    <source>
        <dbReference type="EMBL" id="MRH74664.1"/>
    </source>
</evidence>
<keyword evidence="12 14" id="KW-0143">Chaperone</keyword>
<dbReference type="Gene3D" id="1.20.1550.10">
    <property type="entry name" value="DsbB-like"/>
    <property type="match status" value="1"/>
</dbReference>
<evidence type="ECO:0000313" key="18">
    <source>
        <dbReference type="Proteomes" id="UP000437931"/>
    </source>
</evidence>
<evidence type="ECO:0000256" key="3">
    <source>
        <dbReference type="ARBA" id="ARBA00022448"/>
    </source>
</evidence>
<evidence type="ECO:0000256" key="13">
    <source>
        <dbReference type="ARBA" id="ARBA00023284"/>
    </source>
</evidence>
<evidence type="ECO:0000256" key="14">
    <source>
        <dbReference type="HAMAP-Rule" id="MF_00286"/>
    </source>
</evidence>
<comment type="caution">
    <text evidence="16">The sequence shown here is derived from an EMBL/GenBank/DDBJ whole genome shotgun (WGS) entry which is preliminary data.</text>
</comment>
<keyword evidence="9 14" id="KW-0560">Oxidoreductase</keyword>
<dbReference type="RefSeq" id="WP_153751224.1">
    <property type="nucleotide sequence ID" value="NZ_WJPM01000005.1"/>
</dbReference>
<evidence type="ECO:0000256" key="12">
    <source>
        <dbReference type="ARBA" id="ARBA00023186"/>
    </source>
</evidence>
<keyword evidence="4 14" id="KW-1003">Cell membrane</keyword>
<keyword evidence="10 14" id="KW-0472">Membrane</keyword>
<comment type="similarity">
    <text evidence="2 14">Belongs to the DsbB family.</text>
</comment>
<evidence type="ECO:0000256" key="2">
    <source>
        <dbReference type="ARBA" id="ARBA00008823"/>
    </source>
</evidence>
<feature type="transmembrane region" description="Helical" evidence="15">
    <location>
        <begin position="143"/>
        <end position="163"/>
    </location>
</feature>
<evidence type="ECO:0000313" key="19">
    <source>
        <dbReference type="Proteomes" id="UP000439314"/>
    </source>
</evidence>
<feature type="disulfide bond" description="Redox-active" evidence="14">
    <location>
        <begin position="38"/>
        <end position="41"/>
    </location>
</feature>
<dbReference type="HAMAP" id="MF_00286">
    <property type="entry name" value="DsbB"/>
    <property type="match status" value="1"/>
</dbReference>
<sequence>MNPLRWGFRAQFLLGFLICAGLLGYAIFVQLQLGIEPCPLCIFQRIAFAALGVLFLLGALHGPRSSAGGRKIYGVLAFLAALVGAGISTKHVSVQLFPDPMASCGPPLSFLRETMGPFEVLRRVLTGTGDCGNIDWRFLGLSMPMWCLICFVLLAVFALYAGFKSRKRTLI</sequence>
<evidence type="ECO:0000256" key="6">
    <source>
        <dbReference type="ARBA" id="ARBA00022692"/>
    </source>
</evidence>
<dbReference type="NCBIfam" id="NF003354">
    <property type="entry name" value="PRK04388.1"/>
    <property type="match status" value="1"/>
</dbReference>
<comment type="caution">
    <text evidence="14">Lacks conserved residue(s) required for the propagation of feature annotation.</text>
</comment>
<dbReference type="InterPro" id="IPR003752">
    <property type="entry name" value="DiS_bond_form_DsbB/BdbC"/>
</dbReference>
<name>A0A6N7QHU0_9XANT</name>
<dbReference type="GO" id="GO:0009055">
    <property type="term" value="F:electron transfer activity"/>
    <property type="evidence" value="ECO:0007669"/>
    <property type="project" value="UniProtKB-UniRule"/>
</dbReference>
<keyword evidence="18" id="KW-1185">Reference proteome</keyword>
<evidence type="ECO:0000313" key="16">
    <source>
        <dbReference type="EMBL" id="MRH00332.1"/>
    </source>
</evidence>
<dbReference type="SUPFAM" id="SSF158442">
    <property type="entry name" value="DsbB-like"/>
    <property type="match status" value="1"/>
</dbReference>
<dbReference type="EMBL" id="WJPM01000005">
    <property type="protein sequence ID" value="MRH74664.1"/>
    <property type="molecule type" value="Genomic_DNA"/>
</dbReference>
<dbReference type="Proteomes" id="UP000439314">
    <property type="component" value="Unassembled WGS sequence"/>
</dbReference>
<dbReference type="InterPro" id="IPR022920">
    <property type="entry name" value="Disulphide_bond_form_DsbB"/>
</dbReference>
<evidence type="ECO:0000256" key="9">
    <source>
        <dbReference type="ARBA" id="ARBA00023002"/>
    </source>
</evidence>
<evidence type="ECO:0000256" key="15">
    <source>
        <dbReference type="SAM" id="Phobius"/>
    </source>
</evidence>
<dbReference type="InterPro" id="IPR023380">
    <property type="entry name" value="DsbB-like_sf"/>
</dbReference>
<dbReference type="PANTHER" id="PTHR36570">
    <property type="entry name" value="DISULFIDE BOND FORMATION PROTEIN B"/>
    <property type="match status" value="1"/>
</dbReference>
<dbReference type="GO" id="GO:0006457">
    <property type="term" value="P:protein folding"/>
    <property type="evidence" value="ECO:0007669"/>
    <property type="project" value="InterPro"/>
</dbReference>
<comment type="function">
    <text evidence="14">Required for disulfide bond formation in some periplasmic proteins. Acts by oxidizing the DsbA protein.</text>
</comment>
<gene>
    <name evidence="14" type="primary">dsbB</name>
    <name evidence="16" type="ORF">GIY21_08545</name>
    <name evidence="17" type="ORF">GIY22_08540</name>
</gene>
<evidence type="ECO:0000256" key="10">
    <source>
        <dbReference type="ARBA" id="ARBA00023136"/>
    </source>
</evidence>
<dbReference type="EMBL" id="WJPN01000005">
    <property type="protein sequence ID" value="MRH00332.1"/>
    <property type="molecule type" value="Genomic_DNA"/>
</dbReference>
<feature type="transmembrane region" description="Helical" evidence="15">
    <location>
        <begin position="72"/>
        <end position="89"/>
    </location>
</feature>
<dbReference type="GO" id="GO:0015035">
    <property type="term" value="F:protein-disulfide reductase activity"/>
    <property type="evidence" value="ECO:0007669"/>
    <property type="project" value="UniProtKB-UniRule"/>
</dbReference>
<evidence type="ECO:0000256" key="7">
    <source>
        <dbReference type="ARBA" id="ARBA00022982"/>
    </source>
</evidence>
<keyword evidence="7 14" id="KW-0249">Electron transport</keyword>
<evidence type="ECO:0000256" key="8">
    <source>
        <dbReference type="ARBA" id="ARBA00022989"/>
    </source>
</evidence>
<evidence type="ECO:0000256" key="11">
    <source>
        <dbReference type="ARBA" id="ARBA00023157"/>
    </source>
</evidence>
<reference evidence="17" key="2">
    <citation type="journal article" date="2020" name="Plant Dis.">
        <title>A Grain Rot of Rice in Iran Caused by a Xanthomonas Strain Closely Related to X. sacchari.</title>
        <authorList>
            <person name="Mirghasempour S.A."/>
            <person name="Huang S."/>
            <person name="Studholme D.J."/>
            <person name="Brady C.L."/>
        </authorList>
    </citation>
    <scope>NUCLEOTIDE SEQUENCE</scope>
    <source>
        <strain evidence="17">SAM114</strain>
    </source>
</reference>
<dbReference type="PANTHER" id="PTHR36570:SF3">
    <property type="entry name" value="DISULFIDE BOND FORMATION PROTEIN B"/>
    <property type="match status" value="1"/>
</dbReference>
<dbReference type="GO" id="GO:0005886">
    <property type="term" value="C:plasma membrane"/>
    <property type="evidence" value="ECO:0007669"/>
    <property type="project" value="UniProtKB-SubCell"/>
</dbReference>
<evidence type="ECO:0000256" key="5">
    <source>
        <dbReference type="ARBA" id="ARBA00022519"/>
    </source>
</evidence>
<dbReference type="InterPro" id="IPR050183">
    <property type="entry name" value="DsbB"/>
</dbReference>
<feature type="topological domain" description="Cytoplasmic" evidence="14">
    <location>
        <begin position="1"/>
        <end position="11"/>
    </location>
</feature>
<accession>A0A6N7QHU0</accession>
<keyword evidence="11 14" id="KW-1015">Disulfide bond</keyword>
<keyword evidence="6 14" id="KW-0812">Transmembrane</keyword>
<dbReference type="AlphaFoldDB" id="A0A6N7QHU0"/>
<feature type="topological domain" description="Cytoplasmic" evidence="14">
    <location>
        <begin position="165"/>
        <end position="171"/>
    </location>
</feature>
<keyword evidence="3 14" id="KW-0813">Transport</keyword>